<keyword evidence="7" id="KW-1185">Reference proteome</keyword>
<evidence type="ECO:0000259" key="4">
    <source>
        <dbReference type="PROSITE" id="PS50404"/>
    </source>
</evidence>
<dbReference type="Pfam" id="PF02798">
    <property type="entry name" value="GST_N"/>
    <property type="match status" value="1"/>
</dbReference>
<proteinExistence type="inferred from homology"/>
<evidence type="ECO:0000256" key="3">
    <source>
        <dbReference type="RuleBase" id="RU003494"/>
    </source>
</evidence>
<dbReference type="AlphaFoldDB" id="A0A1X7PPP4"/>
<dbReference type="InterPro" id="IPR010987">
    <property type="entry name" value="Glutathione-S-Trfase_C-like"/>
</dbReference>
<dbReference type="PANTHER" id="PTHR44051">
    <property type="entry name" value="GLUTATHIONE S-TRANSFERASE-RELATED"/>
    <property type="match status" value="1"/>
</dbReference>
<dbReference type="EMBL" id="FXBL01000004">
    <property type="protein sequence ID" value="SMH53918.1"/>
    <property type="molecule type" value="Genomic_DNA"/>
</dbReference>
<dbReference type="SFLD" id="SFLDG01150">
    <property type="entry name" value="Main.1:_Beta-like"/>
    <property type="match status" value="1"/>
</dbReference>
<dbReference type="FunFam" id="3.40.30.10:FF:000039">
    <property type="entry name" value="Glutathione S-transferase domain"/>
    <property type="match status" value="1"/>
</dbReference>
<name>A0A1X7PPP4_9HYPH</name>
<evidence type="ECO:0000256" key="1">
    <source>
        <dbReference type="ARBA" id="ARBA00007409"/>
    </source>
</evidence>
<evidence type="ECO:0000256" key="2">
    <source>
        <dbReference type="ARBA" id="ARBA00022679"/>
    </source>
</evidence>
<protein>
    <submittedName>
        <fullName evidence="6">Glutathione S-transferase</fullName>
    </submittedName>
</protein>
<feature type="domain" description="GST N-terminal" evidence="4">
    <location>
        <begin position="2"/>
        <end position="83"/>
    </location>
</feature>
<dbReference type="RefSeq" id="WP_085466604.1">
    <property type="nucleotide sequence ID" value="NZ_FXBL01000004.1"/>
</dbReference>
<evidence type="ECO:0000259" key="5">
    <source>
        <dbReference type="PROSITE" id="PS50405"/>
    </source>
</evidence>
<dbReference type="InterPro" id="IPR004046">
    <property type="entry name" value="GST_C"/>
</dbReference>
<reference evidence="7" key="1">
    <citation type="submission" date="2017-04" db="EMBL/GenBank/DDBJ databases">
        <authorList>
            <person name="Varghese N."/>
            <person name="Submissions S."/>
        </authorList>
    </citation>
    <scope>NUCLEOTIDE SEQUENCE [LARGE SCALE GENOMIC DNA]</scope>
    <source>
        <strain evidence="7">B5P</strain>
    </source>
</reference>
<comment type="similarity">
    <text evidence="1 3">Belongs to the GST superfamily.</text>
</comment>
<dbReference type="OrthoDB" id="9810080at2"/>
<dbReference type="Proteomes" id="UP000193083">
    <property type="component" value="Unassembled WGS sequence"/>
</dbReference>
<dbReference type="SFLD" id="SFLDS00019">
    <property type="entry name" value="Glutathione_Transferase_(cytos"/>
    <property type="match status" value="1"/>
</dbReference>
<dbReference type="GO" id="GO:0016740">
    <property type="term" value="F:transferase activity"/>
    <property type="evidence" value="ECO:0007669"/>
    <property type="project" value="UniProtKB-KW"/>
</dbReference>
<dbReference type="Gene3D" id="1.20.1050.10">
    <property type="match status" value="1"/>
</dbReference>
<dbReference type="InterPro" id="IPR036249">
    <property type="entry name" value="Thioredoxin-like_sf"/>
</dbReference>
<organism evidence="6 7">
    <name type="scientific">Mesorhizobium australicum</name>
    <dbReference type="NCBI Taxonomy" id="536018"/>
    <lineage>
        <taxon>Bacteria</taxon>
        <taxon>Pseudomonadati</taxon>
        <taxon>Pseudomonadota</taxon>
        <taxon>Alphaproteobacteria</taxon>
        <taxon>Hyphomicrobiales</taxon>
        <taxon>Phyllobacteriaceae</taxon>
        <taxon>Mesorhizobium</taxon>
    </lineage>
</organism>
<dbReference type="InterPro" id="IPR004045">
    <property type="entry name" value="Glutathione_S-Trfase_N"/>
</dbReference>
<dbReference type="CDD" id="cd03047">
    <property type="entry name" value="GST_N_2"/>
    <property type="match status" value="1"/>
</dbReference>
<dbReference type="Gene3D" id="3.40.30.10">
    <property type="entry name" value="Glutaredoxin"/>
    <property type="match status" value="1"/>
</dbReference>
<evidence type="ECO:0000313" key="6">
    <source>
        <dbReference type="EMBL" id="SMH53918.1"/>
    </source>
</evidence>
<dbReference type="PROSITE" id="PS50405">
    <property type="entry name" value="GST_CTER"/>
    <property type="match status" value="1"/>
</dbReference>
<dbReference type="Pfam" id="PF00043">
    <property type="entry name" value="GST_C"/>
    <property type="match status" value="1"/>
</dbReference>
<dbReference type="SUPFAM" id="SSF52833">
    <property type="entry name" value="Thioredoxin-like"/>
    <property type="match status" value="1"/>
</dbReference>
<sequence>MPMITVHGRPNSSNVAKVMWTLAELGVEHRRLDVGGPFGGNKDAAYLGMNPNGLIPLLVDGPARIWESNAIVRYLGATYGAGTFWPVDAAARSLSDRWMDWGTIYLYPKVIALMTAKAPEALDKAIADVAAPCAILDGALADSRFLAGDELSIGDIPVAIHLGRLFRLAAGHLPYPNLERYFQELNARPAYRTHCLEALA</sequence>
<evidence type="ECO:0000313" key="7">
    <source>
        <dbReference type="Proteomes" id="UP000193083"/>
    </source>
</evidence>
<dbReference type="SFLD" id="SFLDG00358">
    <property type="entry name" value="Main_(cytGST)"/>
    <property type="match status" value="1"/>
</dbReference>
<keyword evidence="2 6" id="KW-0808">Transferase</keyword>
<dbReference type="InterPro" id="IPR036282">
    <property type="entry name" value="Glutathione-S-Trfase_C_sf"/>
</dbReference>
<dbReference type="PROSITE" id="PS50404">
    <property type="entry name" value="GST_NTER"/>
    <property type="match status" value="1"/>
</dbReference>
<dbReference type="SUPFAM" id="SSF47616">
    <property type="entry name" value="GST C-terminal domain-like"/>
    <property type="match status" value="1"/>
</dbReference>
<feature type="domain" description="GST C-terminal" evidence="5">
    <location>
        <begin position="88"/>
        <end position="200"/>
    </location>
</feature>
<dbReference type="InterPro" id="IPR040079">
    <property type="entry name" value="Glutathione_S-Trfase"/>
</dbReference>
<accession>A0A1X7PPP4</accession>
<dbReference type="PANTHER" id="PTHR44051:SF19">
    <property type="entry name" value="DISULFIDE-BOND OXIDOREDUCTASE YFCG"/>
    <property type="match status" value="1"/>
</dbReference>
<gene>
    <name evidence="6" type="ORF">SAMN02982922_4964</name>
</gene>